<dbReference type="Gene3D" id="1.10.260.40">
    <property type="entry name" value="lambda repressor-like DNA-binding domains"/>
    <property type="match status" value="1"/>
</dbReference>
<dbReference type="InterPro" id="IPR046335">
    <property type="entry name" value="LacI/GalR-like_sensor"/>
</dbReference>
<organism evidence="5 6">
    <name type="scientific">Paracoccus alkanivorans</name>
    <dbReference type="NCBI Taxonomy" id="2116655"/>
    <lineage>
        <taxon>Bacteria</taxon>
        <taxon>Pseudomonadati</taxon>
        <taxon>Pseudomonadota</taxon>
        <taxon>Alphaproteobacteria</taxon>
        <taxon>Rhodobacterales</taxon>
        <taxon>Paracoccaceae</taxon>
        <taxon>Paracoccus</taxon>
    </lineage>
</organism>
<reference evidence="5 6" key="1">
    <citation type="submission" date="2018-07" db="EMBL/GenBank/DDBJ databases">
        <authorList>
            <person name="Zhang Y."/>
            <person name="Wang L."/>
            <person name="Ma S."/>
        </authorList>
    </citation>
    <scope>NUCLEOTIDE SEQUENCE [LARGE SCALE GENOMIC DNA]</scope>
    <source>
        <strain evidence="5 6">4-2</strain>
    </source>
</reference>
<dbReference type="CDD" id="cd01392">
    <property type="entry name" value="HTH_LacI"/>
    <property type="match status" value="1"/>
</dbReference>
<dbReference type="GO" id="GO:0003700">
    <property type="term" value="F:DNA-binding transcription factor activity"/>
    <property type="evidence" value="ECO:0007669"/>
    <property type="project" value="TreeGrafter"/>
</dbReference>
<gene>
    <name evidence="5" type="ORF">C9E81_19950</name>
</gene>
<comment type="caution">
    <text evidence="5">The sequence shown here is derived from an EMBL/GenBank/DDBJ whole genome shotgun (WGS) entry which is preliminary data.</text>
</comment>
<dbReference type="InterPro" id="IPR000843">
    <property type="entry name" value="HTH_LacI"/>
</dbReference>
<dbReference type="SMART" id="SM00354">
    <property type="entry name" value="HTH_LACI"/>
    <property type="match status" value="1"/>
</dbReference>
<dbReference type="InterPro" id="IPR010982">
    <property type="entry name" value="Lambda_DNA-bd_dom_sf"/>
</dbReference>
<keyword evidence="1" id="KW-0805">Transcription regulation</keyword>
<accession>A0A3M0M559</accession>
<dbReference type="PANTHER" id="PTHR30146">
    <property type="entry name" value="LACI-RELATED TRANSCRIPTIONAL REPRESSOR"/>
    <property type="match status" value="1"/>
</dbReference>
<dbReference type="Pfam" id="PF13377">
    <property type="entry name" value="Peripla_BP_3"/>
    <property type="match status" value="1"/>
</dbReference>
<feature type="domain" description="HTH lacI-type" evidence="4">
    <location>
        <begin position="47"/>
        <end position="101"/>
    </location>
</feature>
<dbReference type="Gene3D" id="3.40.50.2300">
    <property type="match status" value="2"/>
</dbReference>
<dbReference type="PANTHER" id="PTHR30146:SF109">
    <property type="entry name" value="HTH-TYPE TRANSCRIPTIONAL REGULATOR GALS"/>
    <property type="match status" value="1"/>
</dbReference>
<keyword evidence="3" id="KW-0804">Transcription</keyword>
<protein>
    <submittedName>
        <fullName evidence="5">LacI family DNA-binding transcriptional regulator</fullName>
    </submittedName>
</protein>
<dbReference type="InterPro" id="IPR028082">
    <property type="entry name" value="Peripla_BP_I"/>
</dbReference>
<keyword evidence="6" id="KW-1185">Reference proteome</keyword>
<dbReference type="Pfam" id="PF00356">
    <property type="entry name" value="LacI"/>
    <property type="match status" value="1"/>
</dbReference>
<dbReference type="PROSITE" id="PS50932">
    <property type="entry name" value="HTH_LACI_2"/>
    <property type="match status" value="1"/>
</dbReference>
<dbReference type="SUPFAM" id="SSF53822">
    <property type="entry name" value="Periplasmic binding protein-like I"/>
    <property type="match status" value="1"/>
</dbReference>
<evidence type="ECO:0000313" key="6">
    <source>
        <dbReference type="Proteomes" id="UP000273516"/>
    </source>
</evidence>
<sequence>MLPISSPPACRFGLHDSVNVYDARLSANNVSRIFRKRFRERAGEAVLNIKELARHLDLSIGTVSRALNDKPDVNPQTRERVLNAAIELGYSANASGRSLRRGSTQTIAFMLETGHPELSTGHNFFMRVIGAMQPELHREGFDLVILPCHPTTDPTSFLRRTIARGMADAIIVTATQCNDPRIELLLKSRIPFVALGRSRFQDRHPWIDLDFERFVDVTMDELVRRGHERIAMTILPNDSNISHVLRDAYAAAHERLGLKHDPALIVTSDASEFGGNQATRQILAMERPATAILLNNEQMAFGVYAALFEAGLTPGRDMSVATLRRSKQLRFLNPPVTAFDIDLEALGRELAKQALRALRGETPLAALLWPSHFVPTDSLADVPGTLSD</sequence>
<dbReference type="AlphaFoldDB" id="A0A3M0M559"/>
<dbReference type="EMBL" id="QOKZ01000011">
    <property type="protein sequence ID" value="RMC31574.1"/>
    <property type="molecule type" value="Genomic_DNA"/>
</dbReference>
<evidence type="ECO:0000256" key="1">
    <source>
        <dbReference type="ARBA" id="ARBA00023015"/>
    </source>
</evidence>
<evidence type="ECO:0000259" key="4">
    <source>
        <dbReference type="PROSITE" id="PS50932"/>
    </source>
</evidence>
<dbReference type="Proteomes" id="UP000273516">
    <property type="component" value="Unassembled WGS sequence"/>
</dbReference>
<dbReference type="SUPFAM" id="SSF47413">
    <property type="entry name" value="lambda repressor-like DNA-binding domains"/>
    <property type="match status" value="1"/>
</dbReference>
<dbReference type="GO" id="GO:0000976">
    <property type="term" value="F:transcription cis-regulatory region binding"/>
    <property type="evidence" value="ECO:0007669"/>
    <property type="project" value="TreeGrafter"/>
</dbReference>
<name>A0A3M0M559_9RHOB</name>
<evidence type="ECO:0000256" key="2">
    <source>
        <dbReference type="ARBA" id="ARBA00023125"/>
    </source>
</evidence>
<keyword evidence="2 5" id="KW-0238">DNA-binding</keyword>
<proteinExistence type="predicted"/>
<evidence type="ECO:0000313" key="5">
    <source>
        <dbReference type="EMBL" id="RMC31574.1"/>
    </source>
</evidence>
<dbReference type="OrthoDB" id="234496at2"/>
<evidence type="ECO:0000256" key="3">
    <source>
        <dbReference type="ARBA" id="ARBA00023163"/>
    </source>
</evidence>